<dbReference type="Pfam" id="PF00888">
    <property type="entry name" value="Cullin"/>
    <property type="match status" value="1"/>
</dbReference>
<evidence type="ECO:0000259" key="6">
    <source>
        <dbReference type="PROSITE" id="PS50069"/>
    </source>
</evidence>
<dbReference type="Gene3D" id="1.20.1310.10">
    <property type="entry name" value="Cullin Repeats"/>
    <property type="match status" value="4"/>
</dbReference>
<gene>
    <name evidence="7" type="ORF">FA10DRAFT_269296</name>
</gene>
<dbReference type="InterPro" id="IPR001373">
    <property type="entry name" value="Cullin_N"/>
</dbReference>
<dbReference type="Pfam" id="PF10557">
    <property type="entry name" value="Cullin_Nedd8"/>
    <property type="match status" value="1"/>
</dbReference>
<evidence type="ECO:0000256" key="4">
    <source>
        <dbReference type="PROSITE-ProRule" id="PRU00330"/>
    </source>
</evidence>
<evidence type="ECO:0000313" key="7">
    <source>
        <dbReference type="EMBL" id="PWN87322.1"/>
    </source>
</evidence>
<dbReference type="Gene3D" id="3.30.230.130">
    <property type="entry name" value="Cullin, Chain C, Domain 2"/>
    <property type="match status" value="1"/>
</dbReference>
<dbReference type="OrthoDB" id="27073at2759"/>
<dbReference type="SUPFAM" id="SSF74788">
    <property type="entry name" value="Cullin repeat-like"/>
    <property type="match status" value="1"/>
</dbReference>
<comment type="similarity">
    <text evidence="1 4 5">Belongs to the cullin family.</text>
</comment>
<dbReference type="PANTHER" id="PTHR11932">
    <property type="entry name" value="CULLIN"/>
    <property type="match status" value="1"/>
</dbReference>
<dbReference type="FunFam" id="1.20.1310.10:FF:000037">
    <property type="entry name" value="Related to cullin 4A"/>
    <property type="match status" value="1"/>
</dbReference>
<dbReference type="GO" id="GO:0031625">
    <property type="term" value="F:ubiquitin protein ligase binding"/>
    <property type="evidence" value="ECO:0007669"/>
    <property type="project" value="InterPro"/>
</dbReference>
<organism evidence="7 8">
    <name type="scientific">Acaromyces ingoldii</name>
    <dbReference type="NCBI Taxonomy" id="215250"/>
    <lineage>
        <taxon>Eukaryota</taxon>
        <taxon>Fungi</taxon>
        <taxon>Dikarya</taxon>
        <taxon>Basidiomycota</taxon>
        <taxon>Ustilaginomycotina</taxon>
        <taxon>Exobasidiomycetes</taxon>
        <taxon>Exobasidiales</taxon>
        <taxon>Cryptobasidiaceae</taxon>
        <taxon>Acaromyces</taxon>
    </lineage>
</organism>
<name>A0A316YDP8_9BASI</name>
<evidence type="ECO:0000256" key="1">
    <source>
        <dbReference type="ARBA" id="ARBA00006019"/>
    </source>
</evidence>
<protein>
    <submittedName>
        <fullName evidence="7">Cullin-domain-containing protein</fullName>
    </submittedName>
</protein>
<keyword evidence="3" id="KW-0832">Ubl conjugation</keyword>
<dbReference type="SMART" id="SM00884">
    <property type="entry name" value="Cullin_Nedd8"/>
    <property type="match status" value="1"/>
</dbReference>
<dbReference type="InterPro" id="IPR045093">
    <property type="entry name" value="Cullin"/>
</dbReference>
<keyword evidence="8" id="KW-1185">Reference proteome</keyword>
<dbReference type="STRING" id="215250.A0A316YDP8"/>
<dbReference type="SUPFAM" id="SSF75632">
    <property type="entry name" value="Cullin homology domain"/>
    <property type="match status" value="1"/>
</dbReference>
<dbReference type="InParanoid" id="A0A316YDP8"/>
<dbReference type="SUPFAM" id="SSF46785">
    <property type="entry name" value="Winged helix' DNA-binding domain"/>
    <property type="match status" value="1"/>
</dbReference>
<dbReference type="InterPro" id="IPR036390">
    <property type="entry name" value="WH_DNA-bd_sf"/>
</dbReference>
<evidence type="ECO:0000313" key="8">
    <source>
        <dbReference type="Proteomes" id="UP000245768"/>
    </source>
</evidence>
<evidence type="ECO:0000256" key="5">
    <source>
        <dbReference type="RuleBase" id="RU003829"/>
    </source>
</evidence>
<dbReference type="Proteomes" id="UP000245768">
    <property type="component" value="Unassembled WGS sequence"/>
</dbReference>
<dbReference type="RefSeq" id="XP_025374520.1">
    <property type="nucleotide sequence ID" value="XM_025522693.1"/>
</dbReference>
<dbReference type="AlphaFoldDB" id="A0A316YDP8"/>
<dbReference type="InterPro" id="IPR036388">
    <property type="entry name" value="WH-like_DNA-bd_sf"/>
</dbReference>
<dbReference type="Pfam" id="PF26557">
    <property type="entry name" value="Cullin_AB"/>
    <property type="match status" value="1"/>
</dbReference>
<dbReference type="GeneID" id="37044609"/>
<dbReference type="InterPro" id="IPR019559">
    <property type="entry name" value="Cullin_neddylation_domain"/>
</dbReference>
<reference evidence="7 8" key="1">
    <citation type="journal article" date="2018" name="Mol. Biol. Evol.">
        <title>Broad Genomic Sampling Reveals a Smut Pathogenic Ancestry of the Fungal Clade Ustilaginomycotina.</title>
        <authorList>
            <person name="Kijpornyongpan T."/>
            <person name="Mondo S.J."/>
            <person name="Barry K."/>
            <person name="Sandor L."/>
            <person name="Lee J."/>
            <person name="Lipzen A."/>
            <person name="Pangilinan J."/>
            <person name="LaButti K."/>
            <person name="Hainaut M."/>
            <person name="Henrissat B."/>
            <person name="Grigoriev I.V."/>
            <person name="Spatafora J.W."/>
            <person name="Aime M.C."/>
        </authorList>
    </citation>
    <scope>NUCLEOTIDE SEQUENCE [LARGE SCALE GENOMIC DNA]</scope>
    <source>
        <strain evidence="7 8">MCA 4198</strain>
    </source>
</reference>
<dbReference type="SMART" id="SM00182">
    <property type="entry name" value="CULLIN"/>
    <property type="match status" value="1"/>
</dbReference>
<evidence type="ECO:0000256" key="3">
    <source>
        <dbReference type="ARBA" id="ARBA00022843"/>
    </source>
</evidence>
<dbReference type="FunCoup" id="A0A316YDP8">
    <property type="interactions" value="504"/>
</dbReference>
<feature type="domain" description="Cullin family profile" evidence="6">
    <location>
        <begin position="423"/>
        <end position="664"/>
    </location>
</feature>
<dbReference type="InterPro" id="IPR016159">
    <property type="entry name" value="Cullin_repeat-like_dom_sf"/>
</dbReference>
<dbReference type="PROSITE" id="PS50069">
    <property type="entry name" value="CULLIN_2"/>
    <property type="match status" value="1"/>
</dbReference>
<dbReference type="GO" id="GO:0006511">
    <property type="term" value="P:ubiquitin-dependent protein catabolic process"/>
    <property type="evidence" value="ECO:0007669"/>
    <property type="project" value="InterPro"/>
</dbReference>
<dbReference type="Gene3D" id="1.10.10.10">
    <property type="entry name" value="Winged helix-like DNA-binding domain superfamily/Winged helix DNA-binding domain"/>
    <property type="match status" value="1"/>
</dbReference>
<keyword evidence="2" id="KW-1017">Isopeptide bond</keyword>
<proteinExistence type="inferred from homology"/>
<evidence type="ECO:0000256" key="2">
    <source>
        <dbReference type="ARBA" id="ARBA00022499"/>
    </source>
</evidence>
<dbReference type="InterPro" id="IPR036317">
    <property type="entry name" value="Cullin_homology_sf"/>
</dbReference>
<dbReference type="InterPro" id="IPR059120">
    <property type="entry name" value="Cullin-like_AB"/>
</dbReference>
<dbReference type="InterPro" id="IPR016158">
    <property type="entry name" value="Cullin_homology"/>
</dbReference>
<dbReference type="EMBL" id="KZ819640">
    <property type="protein sequence ID" value="PWN87322.1"/>
    <property type="molecule type" value="Genomic_DNA"/>
</dbReference>
<accession>A0A316YDP8</accession>
<sequence>MLSPPQHANGPLSQAFASFSDKARAAGSRGDGLSSLLRNAQTSKEGLPVLTLANAKPPAAQKPAPKADYGPAQINAVARALRTIYACPAGQQPDVGPSTSLQSLYLAVEGTVVLSAQGQDLYERVKMELERAVGEVARSLSAGASDGDEPSWLRRLDEAWVSWCDKTSLVCRILTVLDRVYVLDQPHLLSVWQLALDLFKHAIVQDDVLKERALAGVVLAVNRHRQSASAYRDMHLSLLSMLATLDSYRDVQQRLLASTKSFYLEESNRLVAQLSTSDYLAHAERRIDDETQTTAWLYQADSERVEHMRAVRRELVRTHVDALVAGLPDLLTAAETASLRQLYDLLAAVGALTPLRTAFGSFICLDGERIVQDREHDDRMIERLLDYKAKIDGIVADAFKADDDLRQTQKEAFETFINKRENKPAELIAKFLDIRLRSGNKTMSDDELEHMLDEALILFRYTHAKDMFEEFYKRYFAKRLLLNRSASSDAEQSMLLKLKEECGAAFTQKLETMLKDVSLSDDMMKAYDGQLAKEQAAAAAAAEDGGEAFDLHVNVLTQAHWPTYPQVDVIIPPEMAASAERFRAFYEARFQGRKLHWAHSLGTTALMAQFGRAGEKELHLSTFQTVVLLLFNGLEPGARLGYGAIRARTGLEDKELKRTLQSLACGQIPTRVLRKEPQGKDVDETDAFTVNEGIKNDRKRIRVNMIQLAETQEEQKSTVDRVMFDRELVLQASAVRILKAKKTVKHAELLQDIVAQIAARFTVDVAEIKKTFETLIDKEYMERVEGQRGVYRYLA</sequence>
<dbReference type="FunFam" id="1.10.10.10:FF:000014">
    <property type="entry name" value="Cullin 1"/>
    <property type="match status" value="1"/>
</dbReference>